<sequence>MVVLPLMGAVSAQAADMGSRLVVGGASIGTANDPLRSSSFGETRLPLISGGGFSLGAVTEPSAATSVLTLPFASGRGNLAVGGYMAYGLNETRLSSSLRSDGTATRANISAAYAGGLLGAGGTAALSLDSVWTKPQSFSLNRLQPSSALSDPYDAGSDLNLSLSLMRQMTPSFSVGGVAQANRLSGSDQPTTSGFMLGAGLGYRF</sequence>
<reference evidence="1 2" key="1">
    <citation type="submission" date="2017-11" db="EMBL/GenBank/DDBJ databases">
        <title>Draft genome sequence of magnetotactic bacterium Magnetospirillum kuznetsovii LBB-42.</title>
        <authorList>
            <person name="Grouzdev D.S."/>
            <person name="Rysina M.S."/>
            <person name="Baslerov R.V."/>
            <person name="Koziaeva V."/>
        </authorList>
    </citation>
    <scope>NUCLEOTIDE SEQUENCE [LARGE SCALE GENOMIC DNA]</scope>
    <source>
        <strain evidence="1 2">LBB-42</strain>
    </source>
</reference>
<accession>A0A364NSW4</accession>
<proteinExistence type="predicted"/>
<organism evidence="1 2">
    <name type="scientific">Paramagnetospirillum kuznetsovii</name>
    <dbReference type="NCBI Taxonomy" id="2053833"/>
    <lineage>
        <taxon>Bacteria</taxon>
        <taxon>Pseudomonadati</taxon>
        <taxon>Pseudomonadota</taxon>
        <taxon>Alphaproteobacteria</taxon>
        <taxon>Rhodospirillales</taxon>
        <taxon>Magnetospirillaceae</taxon>
        <taxon>Paramagnetospirillum</taxon>
    </lineage>
</organism>
<name>A0A364NSW4_9PROT</name>
<dbReference type="AlphaFoldDB" id="A0A364NSW4"/>
<evidence type="ECO:0000313" key="2">
    <source>
        <dbReference type="Proteomes" id="UP000251075"/>
    </source>
</evidence>
<evidence type="ECO:0000313" key="1">
    <source>
        <dbReference type="EMBL" id="RAU20166.1"/>
    </source>
</evidence>
<dbReference type="EMBL" id="PGTO01000031">
    <property type="protein sequence ID" value="RAU20166.1"/>
    <property type="molecule type" value="Genomic_DNA"/>
</dbReference>
<protein>
    <submittedName>
        <fullName evidence="1">Uncharacterized protein</fullName>
    </submittedName>
</protein>
<dbReference type="Proteomes" id="UP000251075">
    <property type="component" value="Unassembled WGS sequence"/>
</dbReference>
<comment type="caution">
    <text evidence="1">The sequence shown here is derived from an EMBL/GenBank/DDBJ whole genome shotgun (WGS) entry which is preliminary data.</text>
</comment>
<keyword evidence="2" id="KW-1185">Reference proteome</keyword>
<gene>
    <name evidence="1" type="ORF">CU669_19725</name>
</gene>